<dbReference type="Gene3D" id="3.40.50.300">
    <property type="entry name" value="P-loop containing nucleotide triphosphate hydrolases"/>
    <property type="match status" value="1"/>
</dbReference>
<comment type="caution">
    <text evidence="3">The sequence shown here is derived from an EMBL/GenBank/DDBJ whole genome shotgun (WGS) entry which is preliminary data.</text>
</comment>
<evidence type="ECO:0000313" key="3">
    <source>
        <dbReference type="EMBL" id="KAL3776038.1"/>
    </source>
</evidence>
<dbReference type="Pfam" id="PF00005">
    <property type="entry name" value="ABC_tran"/>
    <property type="match status" value="1"/>
</dbReference>
<dbReference type="PANTHER" id="PTHR42788">
    <property type="entry name" value="TAURINE IMPORT ATP-BINDING PROTEIN-RELATED"/>
    <property type="match status" value="1"/>
</dbReference>
<dbReference type="InterPro" id="IPR050166">
    <property type="entry name" value="ABC_transporter_ATP-bind"/>
</dbReference>
<organism evidence="3 4">
    <name type="scientific">Cyclotella cryptica</name>
    <dbReference type="NCBI Taxonomy" id="29204"/>
    <lineage>
        <taxon>Eukaryota</taxon>
        <taxon>Sar</taxon>
        <taxon>Stramenopiles</taxon>
        <taxon>Ochrophyta</taxon>
        <taxon>Bacillariophyta</taxon>
        <taxon>Coscinodiscophyceae</taxon>
        <taxon>Thalassiosirophycidae</taxon>
        <taxon>Stephanodiscales</taxon>
        <taxon>Stephanodiscaceae</taxon>
        <taxon>Cyclotella</taxon>
    </lineage>
</organism>
<dbReference type="EMBL" id="JABMIG020000516">
    <property type="protein sequence ID" value="KAL3776038.1"/>
    <property type="molecule type" value="Genomic_DNA"/>
</dbReference>
<evidence type="ECO:0000313" key="4">
    <source>
        <dbReference type="Proteomes" id="UP001516023"/>
    </source>
</evidence>
<protein>
    <recommendedName>
        <fullName evidence="2">ABC transporter domain-containing protein</fullName>
    </recommendedName>
</protein>
<keyword evidence="4" id="KW-1185">Reference proteome</keyword>
<proteinExistence type="predicted"/>
<name>A0ABD3NJH2_9STRA</name>
<dbReference type="InterPro" id="IPR027417">
    <property type="entry name" value="P-loop_NTPase"/>
</dbReference>
<gene>
    <name evidence="3" type="ORF">HJC23_009664</name>
</gene>
<dbReference type="PANTHER" id="PTHR42788:SF13">
    <property type="entry name" value="ALIPHATIC SULFONATES IMPORT ATP-BINDING PROTEIN SSUB"/>
    <property type="match status" value="1"/>
</dbReference>
<dbReference type="SUPFAM" id="SSF52540">
    <property type="entry name" value="P-loop containing nucleoside triphosphate hydrolases"/>
    <property type="match status" value="1"/>
</dbReference>
<evidence type="ECO:0000256" key="1">
    <source>
        <dbReference type="ARBA" id="ARBA00022448"/>
    </source>
</evidence>
<feature type="domain" description="ABC transporter" evidence="2">
    <location>
        <begin position="39"/>
        <end position="197"/>
    </location>
</feature>
<dbReference type="AlphaFoldDB" id="A0ABD3NJH2"/>
<accession>A0ABD3NJH2</accession>
<dbReference type="InterPro" id="IPR003439">
    <property type="entry name" value="ABC_transporter-like_ATP-bd"/>
</dbReference>
<evidence type="ECO:0000259" key="2">
    <source>
        <dbReference type="Pfam" id="PF00005"/>
    </source>
</evidence>
<dbReference type="Proteomes" id="UP001516023">
    <property type="component" value="Unassembled WGS sequence"/>
</dbReference>
<sequence>MQKLFSSVPKREYAVHNINLSFGHVPFSSTSQNGTNFGVTIIDGRSASGKSTILRLLAGLDSPAEGRLFINGNEVKVEDAPRRDIPSWMKVGSSFASSSIQTGGLVQPVIIEGKPDFVSSKTVLERMYHMGRDAVQHNFKKQDLEGKYDDERDRLLQKLALEFAKLLQLTEEQYSGSPSDLSPSGQFLFGIACACMVSVAPSVTVLDLNDSTNIQSISLPCPILLFDELFDSEHSTTLDKCKAGITNLIQSGGVVVSVTHRPLYFMNMASRRITMSGGKVLADIKIDNVENQSKTRN</sequence>
<keyword evidence="1" id="KW-0813">Transport</keyword>
<reference evidence="3 4" key="1">
    <citation type="journal article" date="2020" name="G3 (Bethesda)">
        <title>Improved Reference Genome for Cyclotella cryptica CCMP332, a Model for Cell Wall Morphogenesis, Salinity Adaptation, and Lipid Production in Diatoms (Bacillariophyta).</title>
        <authorList>
            <person name="Roberts W.R."/>
            <person name="Downey K.M."/>
            <person name="Ruck E.C."/>
            <person name="Traller J.C."/>
            <person name="Alverson A.J."/>
        </authorList>
    </citation>
    <scope>NUCLEOTIDE SEQUENCE [LARGE SCALE GENOMIC DNA]</scope>
    <source>
        <strain evidence="3 4">CCMP332</strain>
    </source>
</reference>